<dbReference type="GO" id="GO:0043720">
    <property type="term" value="F:3-keto-5-aminohexanoate cleavage activity"/>
    <property type="evidence" value="ECO:0007669"/>
    <property type="project" value="InterPro"/>
</dbReference>
<keyword evidence="2" id="KW-0808">Transferase</keyword>
<accession>A0A4R6ARD8</accession>
<dbReference type="EMBL" id="SMZO01000024">
    <property type="protein sequence ID" value="TDL87081.1"/>
    <property type="molecule type" value="Genomic_DNA"/>
</dbReference>
<evidence type="ECO:0000256" key="1">
    <source>
        <dbReference type="ARBA" id="ARBA00001947"/>
    </source>
</evidence>
<dbReference type="Pfam" id="PF05853">
    <property type="entry name" value="BKACE"/>
    <property type="match status" value="1"/>
</dbReference>
<dbReference type="InterPro" id="IPR013785">
    <property type="entry name" value="Aldolase_TIM"/>
</dbReference>
<comment type="caution">
    <text evidence="5">The sequence shown here is derived from an EMBL/GenBank/DDBJ whole genome shotgun (WGS) entry which is preliminary data.</text>
</comment>
<dbReference type="OrthoDB" id="9805277at2"/>
<evidence type="ECO:0000256" key="2">
    <source>
        <dbReference type="ARBA" id="ARBA00022679"/>
    </source>
</evidence>
<name>A0A4R6ARD8_9RHOB</name>
<keyword evidence="6" id="KW-1185">Reference proteome</keyword>
<dbReference type="PANTHER" id="PTHR37418:SF2">
    <property type="entry name" value="3-KETO-5-AMINOHEXANOATE CLEAVAGE ENZYME"/>
    <property type="match status" value="1"/>
</dbReference>
<reference evidence="5 6" key="1">
    <citation type="submission" date="2019-03" db="EMBL/GenBank/DDBJ databases">
        <title>Rhodobacteraceae bacterium SM1902, a new member of the family Rhodobacteraceae isolated from Yantai.</title>
        <authorList>
            <person name="Sun Y."/>
        </authorList>
    </citation>
    <scope>NUCLEOTIDE SEQUENCE [LARGE SCALE GENOMIC DNA]</scope>
    <source>
        <strain evidence="5 6">SM1902</strain>
    </source>
</reference>
<dbReference type="Gene3D" id="3.20.20.70">
    <property type="entry name" value="Aldolase class I"/>
    <property type="match status" value="1"/>
</dbReference>
<keyword evidence="3" id="KW-0479">Metal-binding</keyword>
<organism evidence="5 6">
    <name type="scientific">Meridianimarinicoccus aquatilis</name>
    <dbReference type="NCBI Taxonomy" id="2552766"/>
    <lineage>
        <taxon>Bacteria</taxon>
        <taxon>Pseudomonadati</taxon>
        <taxon>Pseudomonadota</taxon>
        <taxon>Alphaproteobacteria</taxon>
        <taxon>Rhodobacterales</taxon>
        <taxon>Paracoccaceae</taxon>
        <taxon>Meridianimarinicoccus</taxon>
    </lineage>
</organism>
<evidence type="ECO:0000256" key="4">
    <source>
        <dbReference type="ARBA" id="ARBA00022833"/>
    </source>
</evidence>
<dbReference type="InterPro" id="IPR008567">
    <property type="entry name" value="BKACE"/>
</dbReference>
<comment type="cofactor">
    <cofactor evidence="1">
        <name>Zn(2+)</name>
        <dbReference type="ChEBI" id="CHEBI:29105"/>
    </cofactor>
</comment>
<protein>
    <submittedName>
        <fullName evidence="5">3-keto-5-aminohexanoate cleavage protein</fullName>
    </submittedName>
</protein>
<proteinExistence type="predicted"/>
<sequence length="246" mass="26144">MVAPNGARRDRSDHSSLPVTTEQIVETAAACFAAGANALHLHVRDGDGSHSLDAGHYNETLAELAGAVPALRIQITTEAAGVFDVASQLACLRGVKPEWASISVREIARDPALAPKVYGVCADQGTKVQHILYDVDDVALLKAWQTEGIVQEGQSSVLFVLGRYSEGQVSDPADLRPFRDAMPDTNDWMICAFGPQEHACLLAAAHDGGSLRVGFENSLTDSNGNTYLDNAASVAALRATLERHPS</sequence>
<keyword evidence="4" id="KW-0862">Zinc</keyword>
<dbReference type="PANTHER" id="PTHR37418">
    <property type="entry name" value="3-KETO-5-AMINOHEXANOATE CLEAVAGE ENZYME-RELATED"/>
    <property type="match status" value="1"/>
</dbReference>
<dbReference type="AlphaFoldDB" id="A0A4R6ARD8"/>
<gene>
    <name evidence="5" type="ORF">E2L05_11585</name>
</gene>
<dbReference type="GO" id="GO:0046872">
    <property type="term" value="F:metal ion binding"/>
    <property type="evidence" value="ECO:0007669"/>
    <property type="project" value="UniProtKB-KW"/>
</dbReference>
<evidence type="ECO:0000313" key="6">
    <source>
        <dbReference type="Proteomes" id="UP000294562"/>
    </source>
</evidence>
<dbReference type="Proteomes" id="UP000294562">
    <property type="component" value="Unassembled WGS sequence"/>
</dbReference>
<evidence type="ECO:0000256" key="3">
    <source>
        <dbReference type="ARBA" id="ARBA00022723"/>
    </source>
</evidence>
<evidence type="ECO:0000313" key="5">
    <source>
        <dbReference type="EMBL" id="TDL87081.1"/>
    </source>
</evidence>